<name>A0A8J7CF81_9BACT</name>
<comment type="caution">
    <text evidence="2">The sequence shown here is derived from an EMBL/GenBank/DDBJ whole genome shotgun (WGS) entry which is preliminary data.</text>
</comment>
<proteinExistence type="predicted"/>
<evidence type="ECO:0000313" key="3">
    <source>
        <dbReference type="Proteomes" id="UP000648239"/>
    </source>
</evidence>
<organism evidence="2 3">
    <name type="scientific">Candidatus Polarisedimenticola svalbardensis</name>
    <dbReference type="NCBI Taxonomy" id="2886004"/>
    <lineage>
        <taxon>Bacteria</taxon>
        <taxon>Pseudomonadati</taxon>
        <taxon>Acidobacteriota</taxon>
        <taxon>Candidatus Polarisedimenticolia</taxon>
        <taxon>Candidatus Polarisedimenticolales</taxon>
        <taxon>Candidatus Polarisedimenticolaceae</taxon>
        <taxon>Candidatus Polarisedimenticola</taxon>
    </lineage>
</organism>
<gene>
    <name evidence="2" type="ORF">IFK94_13435</name>
</gene>
<reference evidence="2 3" key="1">
    <citation type="submission" date="2020-08" db="EMBL/GenBank/DDBJ databases">
        <title>Acidobacteriota in marine sediments use diverse sulfur dissimilation pathways.</title>
        <authorList>
            <person name="Wasmund K."/>
        </authorList>
    </citation>
    <scope>NUCLEOTIDE SEQUENCE [LARGE SCALE GENOMIC DNA]</scope>
    <source>
        <strain evidence="2">MAG AM4</strain>
    </source>
</reference>
<accession>A0A8J7CF81</accession>
<evidence type="ECO:0000256" key="1">
    <source>
        <dbReference type="SAM" id="MobiDB-lite"/>
    </source>
</evidence>
<dbReference type="EMBL" id="JACXWD010000060">
    <property type="protein sequence ID" value="MBD3869119.1"/>
    <property type="molecule type" value="Genomic_DNA"/>
</dbReference>
<dbReference type="PANTHER" id="PTHR36842:SF1">
    <property type="entry name" value="PROTEIN TOLB"/>
    <property type="match status" value="1"/>
</dbReference>
<dbReference type="Pfam" id="PF11617">
    <property type="entry name" value="Cu-binding_MopE"/>
    <property type="match status" value="2"/>
</dbReference>
<sequence length="906" mass="98088">MLFHSSPAAQDFWCEGLDDNGDGEIDDGCIRSCPDPYLERTPASLSADTVNPTDWTTIRHGSGLLSVYSDDRSGAARVFSLMTALSGAQDFPEQVLGDGIQSAINPAATWSGTGFGVVWTDYREGNAEVYFRDLDNTGTPTSYGIERAVSSSNGDSLNPSVIWSGTEYLVAWDDLKGPNRDIYIRRLDPNGDPLGSVTRVTSDSSIQVEPVLAWDGSQYLVAWIDHRNGNTSVFAARLNQAGSVIGNEIQISNAAGSSTDVSVSAAAPGKFSLAWVDNRNGPMEIWTSPLTSPSYLPSESAITSGGDAAAPSLTSSGEEFFIAWEDHRLSSPGTYLVRIDLDGAPLSPEVRLTSNGTDTSPSVVWHGSGNAITYINNTGSTPYLLLSGCCHADFDLDGYRACEGDCSLEDEAVYPSATESCSGVDDDCDGEMDEGCPGTCAAHTPSIPQEVYPSPTGGIQTRMVWNGNGYGVSWTEYISGVPSAYFRLLDAEGLPITAAVQVSETGKEVDWPTLAWTGTEYGLAWTEFDSATSEYNLVFRVVDASGFPAGSPRFLTRSPNPPTGYQRPELEWNGEEFALVFLGWGTIQYDYLLFLRMDREGRPLSRPRRVIEHDNVEFAHFDYDGSGYGFVCTLAQIPHFVRLDRYGGRLFDPIALDIFGSTTWPRVMAAPWGYGVIYHVGSHSKWYYRKVTPEGSLAGNPQAIDPYIVKIPKMTWIGSESLIAITTFGSSIYKVQLARLDQNGIRITDDLIIHESPNPIGVPQIAWSGLEPAIIWPDETQSLGNPLLLFSKTGCCETTTPIGLITGLTYLDPQTLTWDDNGAERYDYIMGDLNALRSQGGDWANTVRYCESDIVGSTASDVFTPAQSWTNYQLVRGDGICGPGTYSSGGSGEIGDRDTGLGNTCP</sequence>
<dbReference type="InterPro" id="IPR021655">
    <property type="entry name" value="Put_metal-bd"/>
</dbReference>
<evidence type="ECO:0000313" key="2">
    <source>
        <dbReference type="EMBL" id="MBD3869119.1"/>
    </source>
</evidence>
<dbReference type="PANTHER" id="PTHR36842">
    <property type="entry name" value="PROTEIN TOLB HOMOLOG"/>
    <property type="match status" value="1"/>
</dbReference>
<dbReference type="AlphaFoldDB" id="A0A8J7CF81"/>
<feature type="region of interest" description="Disordered" evidence="1">
    <location>
        <begin position="887"/>
        <end position="906"/>
    </location>
</feature>
<protein>
    <submittedName>
        <fullName evidence="2">Uncharacterized protein</fullName>
    </submittedName>
</protein>
<dbReference type="Proteomes" id="UP000648239">
    <property type="component" value="Unassembled WGS sequence"/>
</dbReference>